<reference evidence="7 8" key="1">
    <citation type="submission" date="2014-02" db="EMBL/GenBank/DDBJ databases">
        <title>Transposable element dynamics among asymbiotic and ectomycorrhizal Amanita fungi.</title>
        <authorList>
            <consortium name="DOE Joint Genome Institute"/>
            <person name="Hess J."/>
            <person name="Skrede I."/>
            <person name="Wolfe B."/>
            <person name="LaButti K."/>
            <person name="Ohm R.A."/>
            <person name="Grigoriev I.V."/>
            <person name="Pringle A."/>
        </authorList>
    </citation>
    <scope>NUCLEOTIDE SEQUENCE [LARGE SCALE GENOMIC DNA]</scope>
    <source>
        <strain evidence="7 8">SKay4041</strain>
    </source>
</reference>
<comment type="similarity">
    <text evidence="2">Belongs to the TspO/BZRP family.</text>
</comment>
<dbReference type="EMBL" id="KZ301977">
    <property type="protein sequence ID" value="PFH52798.1"/>
    <property type="molecule type" value="Genomic_DNA"/>
</dbReference>
<feature type="transmembrane region" description="Helical" evidence="6">
    <location>
        <begin position="99"/>
        <end position="116"/>
    </location>
</feature>
<dbReference type="GO" id="GO:0005741">
    <property type="term" value="C:mitochondrial outer membrane"/>
    <property type="evidence" value="ECO:0007669"/>
    <property type="project" value="TreeGrafter"/>
</dbReference>
<accession>A0A2A9NRQ9</accession>
<keyword evidence="5 6" id="KW-0472">Membrane</keyword>
<proteinExistence type="inferred from homology"/>
<dbReference type="Gene3D" id="1.20.1260.100">
    <property type="entry name" value="TspO/MBR protein"/>
    <property type="match status" value="1"/>
</dbReference>
<evidence type="ECO:0008006" key="9">
    <source>
        <dbReference type="Google" id="ProtNLM"/>
    </source>
</evidence>
<dbReference type="FunFam" id="1.20.1260.100:FF:000001">
    <property type="entry name" value="translocator protein 2"/>
    <property type="match status" value="1"/>
</dbReference>
<dbReference type="InterPro" id="IPR004307">
    <property type="entry name" value="TspO_MBR"/>
</dbReference>
<sequence length="191" mass="21328">MPQQIYIPNIFIQIPRNPISAVGLPLALGFLSGAASRKAMHSAWFQNLRTPPGRAPDTVFPIVWPVLYFSMGYASHLAVRALDTSTIPHHLSNASYGLLLYYTQLALNVAWGPIFFGARKTGLALIDSTLLACMVFYMTKLLDGPTRHRATYCLLPYSAWLAYATYLNGGIWWLNIGRRPPKEEPDSDEDI</sequence>
<dbReference type="InterPro" id="IPR038330">
    <property type="entry name" value="TspO/MBR-related_sf"/>
</dbReference>
<dbReference type="CDD" id="cd15904">
    <property type="entry name" value="TSPO_MBR"/>
    <property type="match status" value="1"/>
</dbReference>
<dbReference type="STRING" id="703135.A0A2A9NRQ9"/>
<dbReference type="PANTHER" id="PTHR10057:SF0">
    <property type="entry name" value="TRANSLOCATOR PROTEIN"/>
    <property type="match status" value="1"/>
</dbReference>
<evidence type="ECO:0000256" key="5">
    <source>
        <dbReference type="ARBA" id="ARBA00023136"/>
    </source>
</evidence>
<feature type="transmembrane region" description="Helical" evidence="6">
    <location>
        <begin position="154"/>
        <end position="174"/>
    </location>
</feature>
<feature type="transmembrane region" description="Helical" evidence="6">
    <location>
        <begin position="123"/>
        <end position="142"/>
    </location>
</feature>
<feature type="transmembrane region" description="Helical" evidence="6">
    <location>
        <begin position="58"/>
        <end position="79"/>
    </location>
</feature>
<gene>
    <name evidence="7" type="ORF">AMATHDRAFT_1841</name>
</gene>
<dbReference type="PANTHER" id="PTHR10057">
    <property type="entry name" value="PERIPHERAL-TYPE BENZODIAZEPINE RECEPTOR"/>
    <property type="match status" value="1"/>
</dbReference>
<protein>
    <recommendedName>
        <fullName evidence="9">TspO/MBR-related protein</fullName>
    </recommendedName>
</protein>
<evidence type="ECO:0000313" key="8">
    <source>
        <dbReference type="Proteomes" id="UP000242287"/>
    </source>
</evidence>
<evidence type="ECO:0000256" key="1">
    <source>
        <dbReference type="ARBA" id="ARBA00004141"/>
    </source>
</evidence>
<comment type="subcellular location">
    <subcellularLocation>
        <location evidence="1">Membrane</location>
        <topology evidence="1">Multi-pass membrane protein</topology>
    </subcellularLocation>
</comment>
<evidence type="ECO:0000256" key="2">
    <source>
        <dbReference type="ARBA" id="ARBA00007524"/>
    </source>
</evidence>
<evidence type="ECO:0000256" key="4">
    <source>
        <dbReference type="ARBA" id="ARBA00022989"/>
    </source>
</evidence>
<keyword evidence="3 6" id="KW-0812">Transmembrane</keyword>
<evidence type="ECO:0000256" key="3">
    <source>
        <dbReference type="ARBA" id="ARBA00022692"/>
    </source>
</evidence>
<evidence type="ECO:0000313" key="7">
    <source>
        <dbReference type="EMBL" id="PFH52798.1"/>
    </source>
</evidence>
<dbReference type="OrthoDB" id="8841220at2759"/>
<dbReference type="AlphaFoldDB" id="A0A2A9NRQ9"/>
<keyword evidence="8" id="KW-1185">Reference proteome</keyword>
<evidence type="ECO:0000256" key="6">
    <source>
        <dbReference type="SAM" id="Phobius"/>
    </source>
</evidence>
<name>A0A2A9NRQ9_9AGAR</name>
<keyword evidence="4 6" id="KW-1133">Transmembrane helix</keyword>
<dbReference type="Pfam" id="PF03073">
    <property type="entry name" value="TspO_MBR"/>
    <property type="match status" value="1"/>
</dbReference>
<dbReference type="Proteomes" id="UP000242287">
    <property type="component" value="Unassembled WGS sequence"/>
</dbReference>
<dbReference type="GO" id="GO:0033013">
    <property type="term" value="P:tetrapyrrole metabolic process"/>
    <property type="evidence" value="ECO:0007669"/>
    <property type="project" value="UniProtKB-ARBA"/>
</dbReference>
<organism evidence="7 8">
    <name type="scientific">Amanita thiersii Skay4041</name>
    <dbReference type="NCBI Taxonomy" id="703135"/>
    <lineage>
        <taxon>Eukaryota</taxon>
        <taxon>Fungi</taxon>
        <taxon>Dikarya</taxon>
        <taxon>Basidiomycota</taxon>
        <taxon>Agaricomycotina</taxon>
        <taxon>Agaricomycetes</taxon>
        <taxon>Agaricomycetidae</taxon>
        <taxon>Agaricales</taxon>
        <taxon>Pluteineae</taxon>
        <taxon>Amanitaceae</taxon>
        <taxon>Amanita</taxon>
    </lineage>
</organism>